<keyword evidence="2" id="KW-1185">Reference proteome</keyword>
<dbReference type="AlphaFoldDB" id="A0A3A4AMI7"/>
<dbReference type="Pfam" id="PF11209">
    <property type="entry name" value="LmeA"/>
    <property type="match status" value="1"/>
</dbReference>
<proteinExistence type="predicted"/>
<evidence type="ECO:0000313" key="2">
    <source>
        <dbReference type="Proteomes" id="UP000265768"/>
    </source>
</evidence>
<protein>
    <submittedName>
        <fullName evidence="1">DUF2993 domain-containing protein</fullName>
    </submittedName>
</protein>
<reference evidence="1 2" key="1">
    <citation type="submission" date="2018-09" db="EMBL/GenBank/DDBJ databases">
        <title>YIM 75507 draft genome.</title>
        <authorList>
            <person name="Tang S."/>
            <person name="Feng Y."/>
        </authorList>
    </citation>
    <scope>NUCLEOTIDE SEQUENCE [LARGE SCALE GENOMIC DNA]</scope>
    <source>
        <strain evidence="1 2">YIM 75507</strain>
    </source>
</reference>
<dbReference type="OrthoDB" id="3215846at2"/>
<dbReference type="InterPro" id="IPR021373">
    <property type="entry name" value="DUF2993"/>
</dbReference>
<name>A0A3A4AMI7_9ACTN</name>
<comment type="caution">
    <text evidence="1">The sequence shown here is derived from an EMBL/GenBank/DDBJ whole genome shotgun (WGS) entry which is preliminary data.</text>
</comment>
<organism evidence="1 2">
    <name type="scientific">Bailinhaonella thermotolerans</name>
    <dbReference type="NCBI Taxonomy" id="1070861"/>
    <lineage>
        <taxon>Bacteria</taxon>
        <taxon>Bacillati</taxon>
        <taxon>Actinomycetota</taxon>
        <taxon>Actinomycetes</taxon>
        <taxon>Streptosporangiales</taxon>
        <taxon>Streptosporangiaceae</taxon>
        <taxon>Bailinhaonella</taxon>
    </lineage>
</organism>
<accession>A0A3A4AMI7</accession>
<sequence length="226" mass="23721">MRKLLVVLVLLAVVVGVVDRVAVAGAEKEIARQVASRYKLSQQPEVDIRGIPFLTQALGGTYDEIAVKMGPMNRDGVKLARVDATLHGVRAPLSELLSSTGATKIVADRVEGSAVISRETIAARAPQGMEIGGNGDALTVSGKLNLLGREVPVKAELKVTTTEGGIQVTPTEVDAGGVPVPRAFYARMTYLVPVRNLPLGLKVTGARPTSEGLEVKAVGENVPLRG</sequence>
<gene>
    <name evidence="1" type="ORF">D5H75_21545</name>
</gene>
<dbReference type="RefSeq" id="WP_119928309.1">
    <property type="nucleotide sequence ID" value="NZ_QZEY01000008.1"/>
</dbReference>
<evidence type="ECO:0000313" key="1">
    <source>
        <dbReference type="EMBL" id="RJL30886.1"/>
    </source>
</evidence>
<dbReference type="EMBL" id="QZEY01000008">
    <property type="protein sequence ID" value="RJL30886.1"/>
    <property type="molecule type" value="Genomic_DNA"/>
</dbReference>
<dbReference type="Proteomes" id="UP000265768">
    <property type="component" value="Unassembled WGS sequence"/>
</dbReference>